<reference evidence="6" key="1">
    <citation type="journal article" date="2021" name="Nat. Commun.">
        <title>Genetic determinants of endophytism in the Arabidopsis root mycobiome.</title>
        <authorList>
            <person name="Mesny F."/>
            <person name="Miyauchi S."/>
            <person name="Thiergart T."/>
            <person name="Pickel B."/>
            <person name="Atanasova L."/>
            <person name="Karlsson M."/>
            <person name="Huettel B."/>
            <person name="Barry K.W."/>
            <person name="Haridas S."/>
            <person name="Chen C."/>
            <person name="Bauer D."/>
            <person name="Andreopoulos W."/>
            <person name="Pangilinan J."/>
            <person name="LaButti K."/>
            <person name="Riley R."/>
            <person name="Lipzen A."/>
            <person name="Clum A."/>
            <person name="Drula E."/>
            <person name="Henrissat B."/>
            <person name="Kohler A."/>
            <person name="Grigoriev I.V."/>
            <person name="Martin F.M."/>
            <person name="Hacquard S."/>
        </authorList>
    </citation>
    <scope>NUCLEOTIDE SEQUENCE</scope>
    <source>
        <strain evidence="6">MPI-CAGE-CH-0230</strain>
    </source>
</reference>
<dbReference type="Pfam" id="PF01048">
    <property type="entry name" value="PNP_UDP_1"/>
    <property type="match status" value="1"/>
</dbReference>
<dbReference type="AlphaFoldDB" id="A0A9P8Y4Q4"/>
<accession>A0A9P8Y4Q4</accession>
<dbReference type="Gene3D" id="3.40.50.300">
    <property type="entry name" value="P-loop containing nucleotide triphosphate hydrolases"/>
    <property type="match status" value="1"/>
</dbReference>
<dbReference type="InterPro" id="IPR035994">
    <property type="entry name" value="Nucleoside_phosphorylase_sf"/>
</dbReference>
<evidence type="ECO:0000256" key="1">
    <source>
        <dbReference type="ARBA" id="ARBA00022737"/>
    </source>
</evidence>
<dbReference type="GO" id="GO:0009116">
    <property type="term" value="P:nucleoside metabolic process"/>
    <property type="evidence" value="ECO:0007669"/>
    <property type="project" value="InterPro"/>
</dbReference>
<dbReference type="InterPro" id="IPR036770">
    <property type="entry name" value="Ankyrin_rpt-contain_sf"/>
</dbReference>
<feature type="compositionally biased region" description="Polar residues" evidence="3">
    <location>
        <begin position="340"/>
        <end position="359"/>
    </location>
</feature>
<dbReference type="Gene3D" id="1.25.40.20">
    <property type="entry name" value="Ankyrin repeat-containing domain"/>
    <property type="match status" value="1"/>
</dbReference>
<gene>
    <name evidence="6" type="ORF">B0I36DRAFT_323287</name>
</gene>
<dbReference type="PANTHER" id="PTHR46082">
    <property type="entry name" value="ATP/GTP-BINDING PROTEIN-RELATED"/>
    <property type="match status" value="1"/>
</dbReference>
<evidence type="ECO:0000256" key="2">
    <source>
        <dbReference type="PROSITE-ProRule" id="PRU00023"/>
    </source>
</evidence>
<dbReference type="GO" id="GO:0003824">
    <property type="term" value="F:catalytic activity"/>
    <property type="evidence" value="ECO:0007669"/>
    <property type="project" value="InterPro"/>
</dbReference>
<feature type="region of interest" description="Disordered" evidence="3">
    <location>
        <begin position="1"/>
        <end position="42"/>
    </location>
</feature>
<feature type="region of interest" description="Disordered" evidence="3">
    <location>
        <begin position="339"/>
        <end position="359"/>
    </location>
</feature>
<evidence type="ECO:0008006" key="8">
    <source>
        <dbReference type="Google" id="ProtNLM"/>
    </source>
</evidence>
<evidence type="ECO:0000313" key="7">
    <source>
        <dbReference type="Proteomes" id="UP000756346"/>
    </source>
</evidence>
<keyword evidence="1" id="KW-0677">Repeat</keyword>
<comment type="caution">
    <text evidence="6">The sequence shown here is derived from an EMBL/GenBank/DDBJ whole genome shotgun (WGS) entry which is preliminary data.</text>
</comment>
<sequence>MAMKRPWTSLDDASAESGHSALPASDGTAMTHPAERTSNGLGSTLSHRDYTIAWICALPVELATSRLMLDDEHGTLDALDADDNSYVFGRVADHNVVMAVLPGVYGKVNAAGVAKDLKRTFPNIRATLMVGIGGGAPGEADLYLGDVVVGTRVMEYDLGKAMENGGFEVTGIPKQPSPLLLATVTNLRSKHEHDQWSSRALALLQTRLSRFPRPTQPDQLFQASYPHPPGANTCQQCDLSRLQPRRQRLGDSFQIHYGGVASGDSVNKDARKRDTVARKLDIKCFEMESAGIMDSLACLPIRGICDYSDSHKNKVWQPYAAATAASYARELLENIPPLATTRQSPSLATEKPATSGSISRTVHQRKDILKLLEFPRMNSRKSAIQAEQSKTCRWFLAHPKYARWAGQNGHDSYRSSFLWMRGKAGTGKSTMMRFLDLEARKRHSDIVISYFFNARGELVEKSITGMYRSLLSQLLTLAQNLQHVLDGLELPLTGEHFKPDLQTLKTVFQEAIMMLGRRRLVCFIDALDECDENDVRDMVQFLDDLTESTTEAGIHFRVAFSSRPYPYIQVDEDHLITLENEEGHAADLVQYVAKRLRVPKKTHAELEHLILAMASGVFMWVVLVVEILNKEASRGGLALRRRLSEIPPTLSQLFKEILTRDQERPEQLRRCILWVLCANRPLTPSEFCHAMWAGGLSSSEVDDEELPDTEDQELNVALATSASKGLVEVIRVRNKQTSVVQFIHESVSDYLVKERGLQELWPDLGFEWEGPSHEILRACCESYLNHPRILEIIKGYSGMGTDYDNGQPAFVTDEWTRFVLTVIERHSPDNPSFEAALAKGYRFLQYATQNILYHADRAALYTPQHSFLARFFGRLGAPALDCCQPVKNRRYGDRADGVHVLVDKTLYNLISTCTINYALLDRKRQLGEEAHHYLCHSDSLIVEAASNGNKRLVAALLGLPSSIYQGKDLLEGLDGAMNVARISPASWAAEEGRIELLEVLARNAYSLSRVDQPGYTPISRAARNGHTKTVRFLVEHGVSVASTDSFGCTPLLRAAESGRTATVQLLLDLGAAVNDESYNEAVRWSIIRGHGNAAMVLLRRCRAWNKMPVEDWTRLAERFGHAEVAQLIDERSTQSAVSRQLRLEAAQNRRRIASAAAQPQPQPP</sequence>
<name>A0A9P8Y4Q4_9PEZI</name>
<proteinExistence type="predicted"/>
<evidence type="ECO:0000259" key="5">
    <source>
        <dbReference type="Pfam" id="PF24883"/>
    </source>
</evidence>
<dbReference type="Proteomes" id="UP000756346">
    <property type="component" value="Unassembled WGS sequence"/>
</dbReference>
<dbReference type="EMBL" id="JAGTJQ010000005">
    <property type="protein sequence ID" value="KAH7031147.1"/>
    <property type="molecule type" value="Genomic_DNA"/>
</dbReference>
<dbReference type="Pfam" id="PF12796">
    <property type="entry name" value="Ank_2"/>
    <property type="match status" value="1"/>
</dbReference>
<evidence type="ECO:0000259" key="4">
    <source>
        <dbReference type="Pfam" id="PF01048"/>
    </source>
</evidence>
<dbReference type="OrthoDB" id="4765770at2759"/>
<dbReference type="GeneID" id="70183495"/>
<dbReference type="InterPro" id="IPR056884">
    <property type="entry name" value="NPHP3-like_N"/>
</dbReference>
<keyword evidence="2" id="KW-0040">ANK repeat</keyword>
<dbReference type="PROSITE" id="PS50088">
    <property type="entry name" value="ANK_REPEAT"/>
    <property type="match status" value="2"/>
</dbReference>
<dbReference type="InterPro" id="IPR002110">
    <property type="entry name" value="Ankyrin_rpt"/>
</dbReference>
<dbReference type="InterPro" id="IPR053137">
    <property type="entry name" value="NLR-like"/>
</dbReference>
<dbReference type="InterPro" id="IPR000845">
    <property type="entry name" value="Nucleoside_phosphorylase_d"/>
</dbReference>
<evidence type="ECO:0000256" key="3">
    <source>
        <dbReference type="SAM" id="MobiDB-lite"/>
    </source>
</evidence>
<dbReference type="InterPro" id="IPR027417">
    <property type="entry name" value="P-loop_NTPase"/>
</dbReference>
<dbReference type="SUPFAM" id="SSF48403">
    <property type="entry name" value="Ankyrin repeat"/>
    <property type="match status" value="1"/>
</dbReference>
<dbReference type="Pfam" id="PF24883">
    <property type="entry name" value="NPHP3_N"/>
    <property type="match status" value="1"/>
</dbReference>
<protein>
    <recommendedName>
        <fullName evidence="8">Nucleoside phosphorylase domain-containing protein</fullName>
    </recommendedName>
</protein>
<feature type="domain" description="Nephrocystin 3-like N-terminal" evidence="5">
    <location>
        <begin position="391"/>
        <end position="563"/>
    </location>
</feature>
<dbReference type="SUPFAM" id="SSF53167">
    <property type="entry name" value="Purine and uridine phosphorylases"/>
    <property type="match status" value="1"/>
</dbReference>
<dbReference type="RefSeq" id="XP_046012827.1">
    <property type="nucleotide sequence ID" value="XM_046153949.1"/>
</dbReference>
<feature type="repeat" description="ANK" evidence="2">
    <location>
        <begin position="1046"/>
        <end position="1078"/>
    </location>
</feature>
<dbReference type="SMART" id="SM00248">
    <property type="entry name" value="ANK"/>
    <property type="match status" value="4"/>
</dbReference>
<dbReference type="Gene3D" id="3.40.50.1580">
    <property type="entry name" value="Nucleoside phosphorylase domain"/>
    <property type="match status" value="1"/>
</dbReference>
<keyword evidence="7" id="KW-1185">Reference proteome</keyword>
<dbReference type="PANTHER" id="PTHR46082:SF11">
    <property type="entry name" value="AAA+ ATPASE DOMAIN-CONTAINING PROTEIN-RELATED"/>
    <property type="match status" value="1"/>
</dbReference>
<evidence type="ECO:0000313" key="6">
    <source>
        <dbReference type="EMBL" id="KAH7031147.1"/>
    </source>
</evidence>
<dbReference type="PROSITE" id="PS50297">
    <property type="entry name" value="ANK_REP_REGION"/>
    <property type="match status" value="2"/>
</dbReference>
<dbReference type="SUPFAM" id="SSF52540">
    <property type="entry name" value="P-loop containing nucleoside triphosphate hydrolases"/>
    <property type="match status" value="1"/>
</dbReference>
<organism evidence="6 7">
    <name type="scientific">Microdochium trichocladiopsis</name>
    <dbReference type="NCBI Taxonomy" id="1682393"/>
    <lineage>
        <taxon>Eukaryota</taxon>
        <taxon>Fungi</taxon>
        <taxon>Dikarya</taxon>
        <taxon>Ascomycota</taxon>
        <taxon>Pezizomycotina</taxon>
        <taxon>Sordariomycetes</taxon>
        <taxon>Xylariomycetidae</taxon>
        <taxon>Xylariales</taxon>
        <taxon>Microdochiaceae</taxon>
        <taxon>Microdochium</taxon>
    </lineage>
</organism>
<feature type="repeat" description="ANK" evidence="2">
    <location>
        <begin position="1013"/>
        <end position="1045"/>
    </location>
</feature>
<feature type="domain" description="Nucleoside phosphorylase" evidence="4">
    <location>
        <begin position="52"/>
        <end position="293"/>
    </location>
</feature>